<dbReference type="Gene3D" id="2.20.110.10">
    <property type="entry name" value="Histone H3 K4-specific methyltransferase SET7/9 N-terminal domain"/>
    <property type="match status" value="1"/>
</dbReference>
<comment type="caution">
    <text evidence="2">The sequence shown here is derived from an EMBL/GenBank/DDBJ whole genome shotgun (WGS) entry which is preliminary data.</text>
</comment>
<dbReference type="EMBL" id="JACHCC010000016">
    <property type="protein sequence ID" value="MBB6502873.1"/>
    <property type="molecule type" value="Genomic_DNA"/>
</dbReference>
<protein>
    <submittedName>
        <fullName evidence="2">Antitoxin component YwqK of YwqJK toxin-antitoxin module</fullName>
    </submittedName>
</protein>
<proteinExistence type="predicted"/>
<keyword evidence="1" id="KW-0732">Signal</keyword>
<feature type="signal peptide" evidence="1">
    <location>
        <begin position="1"/>
        <end position="19"/>
    </location>
</feature>
<evidence type="ECO:0000313" key="3">
    <source>
        <dbReference type="Proteomes" id="UP000521017"/>
    </source>
</evidence>
<evidence type="ECO:0000256" key="1">
    <source>
        <dbReference type="SAM" id="SignalP"/>
    </source>
</evidence>
<dbReference type="Proteomes" id="UP000521017">
    <property type="component" value="Unassembled WGS sequence"/>
</dbReference>
<evidence type="ECO:0000313" key="2">
    <source>
        <dbReference type="EMBL" id="MBB6502873.1"/>
    </source>
</evidence>
<dbReference type="Pfam" id="PF07661">
    <property type="entry name" value="MORN_2"/>
    <property type="match status" value="2"/>
</dbReference>
<sequence>MTKVTSLLFLLFLTTNCFSQEKIKYFDADWEQTDKENMVYYRPLPQLVNGKYLFKDYYKSGKLQSEGLSLSQTEDKFEGIVKYYAENGRLTEESRFEKGKLNGKSTGYDEKGRVVFTGTNKDGDQLKRTTFLYKGDPDDENKSLLFNVAIDYEGEERVKQTIYDTDIHGIRAESYFAELKAKFYDTGGKLLGEMIFGLDGNPNNGILVEYIYEPSMKVDKIITYKDGVIQTK</sequence>
<dbReference type="SUPFAM" id="SSF82185">
    <property type="entry name" value="Histone H3 K4-specific methyltransferase SET7/9 N-terminal domain"/>
    <property type="match status" value="1"/>
</dbReference>
<organism evidence="2 3">
    <name type="scientific">Pedobacter cryoconitis</name>
    <dbReference type="NCBI Taxonomy" id="188932"/>
    <lineage>
        <taxon>Bacteria</taxon>
        <taxon>Pseudomonadati</taxon>
        <taxon>Bacteroidota</taxon>
        <taxon>Sphingobacteriia</taxon>
        <taxon>Sphingobacteriales</taxon>
        <taxon>Sphingobacteriaceae</taxon>
        <taxon>Pedobacter</taxon>
    </lineage>
</organism>
<accession>A0A7X0J884</accession>
<dbReference type="InterPro" id="IPR011652">
    <property type="entry name" value="MORN_2"/>
</dbReference>
<dbReference type="RefSeq" id="WP_184629116.1">
    <property type="nucleotide sequence ID" value="NZ_JACHCC010000016.1"/>
</dbReference>
<reference evidence="2 3" key="1">
    <citation type="submission" date="2020-08" db="EMBL/GenBank/DDBJ databases">
        <title>Genomic Encyclopedia of Type Strains, Phase IV (KMG-V): Genome sequencing to study the core and pangenomes of soil and plant-associated prokaryotes.</title>
        <authorList>
            <person name="Whitman W."/>
        </authorList>
    </citation>
    <scope>NUCLEOTIDE SEQUENCE [LARGE SCALE GENOMIC DNA]</scope>
    <source>
        <strain evidence="2 3">M2T3</strain>
    </source>
</reference>
<name>A0A7X0J884_9SPHI</name>
<gene>
    <name evidence="2" type="ORF">HDF25_005056</name>
</gene>
<feature type="chain" id="PRO_5031111141" evidence="1">
    <location>
        <begin position="20"/>
        <end position="232"/>
    </location>
</feature>
<dbReference type="AlphaFoldDB" id="A0A7X0J884"/>